<reference evidence="1" key="1">
    <citation type="submission" date="2021-01" db="EMBL/GenBank/DDBJ databases">
        <title>Marivirga sp. nov., isolated from intertidal surface sediments.</title>
        <authorList>
            <person name="Zhang M."/>
        </authorList>
    </citation>
    <scope>NUCLEOTIDE SEQUENCE</scope>
    <source>
        <strain evidence="1">SM1354</strain>
    </source>
</reference>
<gene>
    <name evidence="1" type="ORF">JKP34_01515</name>
</gene>
<comment type="caution">
    <text evidence="1">The sequence shown here is derived from an EMBL/GenBank/DDBJ whole genome shotgun (WGS) entry which is preliminary data.</text>
</comment>
<keyword evidence="2" id="KW-1185">Reference proteome</keyword>
<dbReference type="Proteomes" id="UP000642920">
    <property type="component" value="Unassembled WGS sequence"/>
</dbReference>
<dbReference type="AlphaFoldDB" id="A0A937DFP6"/>
<dbReference type="EMBL" id="JAERQG010000001">
    <property type="protein sequence ID" value="MBL0763908.1"/>
    <property type="molecule type" value="Genomic_DNA"/>
</dbReference>
<evidence type="ECO:0000313" key="2">
    <source>
        <dbReference type="Proteomes" id="UP000642920"/>
    </source>
</evidence>
<sequence>MDGGYYAIKGFEFQFDKTLIEALDSTDENAVLSLEQIQDINNSDFVMQIKYKEATKFTPSVIRNPIIQLIEEYQKDKSKRYILYCHFSDKNKYSEKIDLKHLNTILGKEQGRFTNNDKNDFLSAFELRFSETFQAQFETSLNKLQLLSFVNSKDDAIYFYSILIDYLRKKVVKNAPQNLIGRQVTKKELIDYLNKGRKIIFLNSYKEYRGEQEYFRFLKSRFKKPVKNQNTIVYLGKIEETDICNLPSFIFQLIEKHYHKANHDIKPLTFVIPFSKVENVKKYLIQQNCPYNDGYETILFNQKHFESSAIINKKILGKKTTNSLSKTSFKARIISNETFDNLSKLGIPVSWIFIESKVHHLLCDSNYQVISRLNTEQILKLF</sequence>
<organism evidence="1 2">
    <name type="scientific">Marivirga atlantica</name>
    <dbReference type="NCBI Taxonomy" id="1548457"/>
    <lineage>
        <taxon>Bacteria</taxon>
        <taxon>Pseudomonadati</taxon>
        <taxon>Bacteroidota</taxon>
        <taxon>Cytophagia</taxon>
        <taxon>Cytophagales</taxon>
        <taxon>Marivirgaceae</taxon>
        <taxon>Marivirga</taxon>
    </lineage>
</organism>
<evidence type="ECO:0000313" key="1">
    <source>
        <dbReference type="EMBL" id="MBL0763908.1"/>
    </source>
</evidence>
<proteinExistence type="predicted"/>
<name>A0A937DFP6_9BACT</name>
<protein>
    <submittedName>
        <fullName evidence="1">Uncharacterized protein</fullName>
    </submittedName>
</protein>
<accession>A0A937DFP6</accession>
<dbReference type="RefSeq" id="WP_201916992.1">
    <property type="nucleotide sequence ID" value="NZ_JAERQG010000001.1"/>
</dbReference>